<protein>
    <submittedName>
        <fullName evidence="1">Uncharacterized protein</fullName>
    </submittedName>
</protein>
<dbReference type="EMBL" id="JASBWS010000058">
    <property type="protein sequence ID" value="KAJ9103608.1"/>
    <property type="molecule type" value="Genomic_DNA"/>
</dbReference>
<evidence type="ECO:0000313" key="2">
    <source>
        <dbReference type="Proteomes" id="UP001230649"/>
    </source>
</evidence>
<organism evidence="1 2">
    <name type="scientific">Naganishia adeliensis</name>
    <dbReference type="NCBI Taxonomy" id="92952"/>
    <lineage>
        <taxon>Eukaryota</taxon>
        <taxon>Fungi</taxon>
        <taxon>Dikarya</taxon>
        <taxon>Basidiomycota</taxon>
        <taxon>Agaricomycotina</taxon>
        <taxon>Tremellomycetes</taxon>
        <taxon>Filobasidiales</taxon>
        <taxon>Filobasidiaceae</taxon>
        <taxon>Naganishia</taxon>
    </lineage>
</organism>
<proteinExistence type="predicted"/>
<accession>A0ACC2VWS9</accession>
<keyword evidence="2" id="KW-1185">Reference proteome</keyword>
<name>A0ACC2VWS9_9TREE</name>
<comment type="caution">
    <text evidence="1">The sequence shown here is derived from an EMBL/GenBank/DDBJ whole genome shotgun (WGS) entry which is preliminary data.</text>
</comment>
<sequence length="467" mass="49003">MPDPKPSTAAPRLKLVIRRLPPTIPEAMFWGSVSPWIDEGKSTWRKWYPGKKADERSSSVRQQRVFSRAYVMMADFEKLQAFASAFDGHVFRGKDGSEYQAVVEYAPSQKIPSQKSKPRVDARQGQIDKDPDYLSFLESLTAPVPKPEVTTATSEPFDNRKSTPLLEFLKEQRTGKRSGANDKAGNGATQTYKDTGGRNGKKEKEKDNKPDKKPAGGKNGNGKPPQGKVTTGGPSSVPPTSVPGQIKIAKRPAADDQTTKDGRQQQKRGPMVPLPDVGKRGEVSVQVKSGAGNGTQSQGAGGQAGGPIGKGKRGRDDVAGKGSTGNQKPNAKPDGNKTPIGKVKDTPQSQQTDGEAPMQRQRPARVPANAGARNLLSAALKSSTRDTTPSGRSKAGEGEASKGGRPVAGNGATGNAAGNGDVGSGPPAEKAKRPPRNRNRKPGAGGAGGDQQKTGDQAGAAAARIDA</sequence>
<gene>
    <name evidence="1" type="ORF">QFC20_004764</name>
</gene>
<evidence type="ECO:0000313" key="1">
    <source>
        <dbReference type="EMBL" id="KAJ9103608.1"/>
    </source>
</evidence>
<reference evidence="1" key="1">
    <citation type="submission" date="2023-04" db="EMBL/GenBank/DDBJ databases">
        <title>Draft Genome sequencing of Naganishia species isolated from polar environments using Oxford Nanopore Technology.</title>
        <authorList>
            <person name="Leo P."/>
            <person name="Venkateswaran K."/>
        </authorList>
    </citation>
    <scope>NUCLEOTIDE SEQUENCE</scope>
    <source>
        <strain evidence="1">MNA-CCFEE 5262</strain>
    </source>
</reference>
<dbReference type="Proteomes" id="UP001230649">
    <property type="component" value="Unassembled WGS sequence"/>
</dbReference>